<gene>
    <name evidence="2" type="ORF">IZO911_LOCUS35059</name>
    <name evidence="3" type="ORF">OXD698_LOCUS43154</name>
</gene>
<organism evidence="2 4">
    <name type="scientific">Adineta steineri</name>
    <dbReference type="NCBI Taxonomy" id="433720"/>
    <lineage>
        <taxon>Eukaryota</taxon>
        <taxon>Metazoa</taxon>
        <taxon>Spiralia</taxon>
        <taxon>Gnathifera</taxon>
        <taxon>Rotifera</taxon>
        <taxon>Eurotatoria</taxon>
        <taxon>Bdelloidea</taxon>
        <taxon>Adinetida</taxon>
        <taxon>Adinetidae</taxon>
        <taxon>Adineta</taxon>
    </lineage>
</organism>
<evidence type="ECO:0000313" key="4">
    <source>
        <dbReference type="Proteomes" id="UP000663860"/>
    </source>
</evidence>
<dbReference type="Proteomes" id="UP000663860">
    <property type="component" value="Unassembled WGS sequence"/>
</dbReference>
<dbReference type="AlphaFoldDB" id="A0A815FIJ0"/>
<dbReference type="EMBL" id="CAJOAZ010011997">
    <property type="protein sequence ID" value="CAF4245741.1"/>
    <property type="molecule type" value="Genomic_DNA"/>
</dbReference>
<feature type="region of interest" description="Disordered" evidence="1">
    <location>
        <begin position="135"/>
        <end position="232"/>
    </location>
</feature>
<evidence type="ECO:0000313" key="2">
    <source>
        <dbReference type="EMBL" id="CAF1319406.1"/>
    </source>
</evidence>
<evidence type="ECO:0000313" key="3">
    <source>
        <dbReference type="EMBL" id="CAF4245741.1"/>
    </source>
</evidence>
<proteinExistence type="predicted"/>
<protein>
    <submittedName>
        <fullName evidence="2">Uncharacterized protein</fullName>
    </submittedName>
</protein>
<dbReference type="EMBL" id="CAJNOE010000724">
    <property type="protein sequence ID" value="CAF1319406.1"/>
    <property type="molecule type" value="Genomic_DNA"/>
</dbReference>
<comment type="caution">
    <text evidence="2">The sequence shown here is derived from an EMBL/GenBank/DDBJ whole genome shotgun (WGS) entry which is preliminary data.</text>
</comment>
<feature type="region of interest" description="Disordered" evidence="1">
    <location>
        <begin position="86"/>
        <end position="110"/>
    </location>
</feature>
<sequence>MVCINDIIHIYVDFNSIVSTNSADDAVALLIAMYTIFELAFDKKSRTIRLLYAILHAETRYLTNSVRILIKEKNIDVYAEQQYQQQQQQQHQTMSNSSSTSSTIPESESQSYIQFEIHSPGDLSVQDNGLIMNQLTDTTSTNDNPDTNSNASLDIDENINIPEKKSSSHSKSQPQVKQRKRRRKNSASDYQNSTGSNIVKTTDDQIATTNFTPLNDLTNSSFNSRPKRQRRS</sequence>
<evidence type="ECO:0000256" key="1">
    <source>
        <dbReference type="SAM" id="MobiDB-lite"/>
    </source>
</evidence>
<name>A0A815FIJ0_9BILA</name>
<accession>A0A815FIJ0</accession>
<feature type="compositionally biased region" description="Polar residues" evidence="1">
    <location>
        <begin position="187"/>
        <end position="224"/>
    </location>
</feature>
<dbReference type="Proteomes" id="UP000663844">
    <property type="component" value="Unassembled WGS sequence"/>
</dbReference>
<feature type="compositionally biased region" description="Low complexity" evidence="1">
    <location>
        <begin position="136"/>
        <end position="152"/>
    </location>
</feature>
<reference evidence="2" key="1">
    <citation type="submission" date="2021-02" db="EMBL/GenBank/DDBJ databases">
        <authorList>
            <person name="Nowell W R."/>
        </authorList>
    </citation>
    <scope>NUCLEOTIDE SEQUENCE</scope>
</reference>